<name>A0AAV5SY60_9BILA</name>
<accession>A0AAV5SY60</accession>
<keyword evidence="2" id="KW-1185">Reference proteome</keyword>
<sequence>MIVSTSFSQIQHVSRKSGNEKRVLYSHTRINCGTMWTKKGNGSKDGRDELKALWDIHKTRLDKPHPIVRSDVFKEGSWRMEAMGLEFMIRNPRLNQ</sequence>
<gene>
    <name evidence="1" type="ORF">PENTCL1PPCAC_6646</name>
</gene>
<comment type="caution">
    <text evidence="1">The sequence shown here is derived from an EMBL/GenBank/DDBJ whole genome shotgun (WGS) entry which is preliminary data.</text>
</comment>
<reference evidence="1" key="1">
    <citation type="submission" date="2023-10" db="EMBL/GenBank/DDBJ databases">
        <title>Genome assembly of Pristionchus species.</title>
        <authorList>
            <person name="Yoshida K."/>
            <person name="Sommer R.J."/>
        </authorList>
    </citation>
    <scope>NUCLEOTIDE SEQUENCE</scope>
    <source>
        <strain evidence="1">RS0144</strain>
    </source>
</reference>
<dbReference type="EMBL" id="BTSX01000002">
    <property type="protein sequence ID" value="GMS84471.1"/>
    <property type="molecule type" value="Genomic_DNA"/>
</dbReference>
<evidence type="ECO:0000313" key="2">
    <source>
        <dbReference type="Proteomes" id="UP001432027"/>
    </source>
</evidence>
<feature type="non-terminal residue" evidence="1">
    <location>
        <position position="96"/>
    </location>
</feature>
<organism evidence="1 2">
    <name type="scientific">Pristionchus entomophagus</name>
    <dbReference type="NCBI Taxonomy" id="358040"/>
    <lineage>
        <taxon>Eukaryota</taxon>
        <taxon>Metazoa</taxon>
        <taxon>Ecdysozoa</taxon>
        <taxon>Nematoda</taxon>
        <taxon>Chromadorea</taxon>
        <taxon>Rhabditida</taxon>
        <taxon>Rhabditina</taxon>
        <taxon>Diplogasteromorpha</taxon>
        <taxon>Diplogasteroidea</taxon>
        <taxon>Neodiplogasteridae</taxon>
        <taxon>Pristionchus</taxon>
    </lineage>
</organism>
<dbReference type="Proteomes" id="UP001432027">
    <property type="component" value="Unassembled WGS sequence"/>
</dbReference>
<evidence type="ECO:0000313" key="1">
    <source>
        <dbReference type="EMBL" id="GMS84471.1"/>
    </source>
</evidence>
<protein>
    <submittedName>
        <fullName evidence="1">Uncharacterized protein</fullName>
    </submittedName>
</protein>
<proteinExistence type="predicted"/>
<dbReference type="AlphaFoldDB" id="A0AAV5SY60"/>